<evidence type="ECO:0000256" key="6">
    <source>
        <dbReference type="ARBA" id="ARBA00022989"/>
    </source>
</evidence>
<dbReference type="HOGENOM" id="CLU_056175_1_2_9"/>
<evidence type="ECO:0000313" key="10">
    <source>
        <dbReference type="Proteomes" id="UP000002939"/>
    </source>
</evidence>
<protein>
    <recommendedName>
        <fullName evidence="11">Auxin efflux carrier</fullName>
    </recommendedName>
</protein>
<organism evidence="9 10">
    <name type="scientific">Granulicatella elegans ATCC 700633</name>
    <dbReference type="NCBI Taxonomy" id="626369"/>
    <lineage>
        <taxon>Bacteria</taxon>
        <taxon>Bacillati</taxon>
        <taxon>Bacillota</taxon>
        <taxon>Bacilli</taxon>
        <taxon>Lactobacillales</taxon>
        <taxon>Carnobacteriaceae</taxon>
        <taxon>Granulicatella</taxon>
    </lineage>
</organism>
<keyword evidence="5 8" id="KW-0812">Transmembrane</keyword>
<gene>
    <name evidence="9" type="ORF">HMPREF0446_01455</name>
</gene>
<dbReference type="STRING" id="626369.HMPREF0446_01455"/>
<feature type="transmembrane region" description="Helical" evidence="8">
    <location>
        <begin position="130"/>
        <end position="150"/>
    </location>
</feature>
<keyword evidence="10" id="KW-1185">Reference proteome</keyword>
<keyword evidence="4" id="KW-1003">Cell membrane</keyword>
<dbReference type="InterPro" id="IPR038770">
    <property type="entry name" value="Na+/solute_symporter_sf"/>
</dbReference>
<accession>D0BNC0</accession>
<comment type="subcellular location">
    <subcellularLocation>
        <location evidence="1">Cell membrane</location>
        <topology evidence="1">Multi-pass membrane protein</topology>
    </subcellularLocation>
</comment>
<evidence type="ECO:0000256" key="3">
    <source>
        <dbReference type="ARBA" id="ARBA00022448"/>
    </source>
</evidence>
<dbReference type="PANTHER" id="PTHR36838">
    <property type="entry name" value="AUXIN EFFLUX CARRIER FAMILY PROTEIN"/>
    <property type="match status" value="1"/>
</dbReference>
<comment type="caution">
    <text evidence="9">The sequence shown here is derived from an EMBL/GenBank/DDBJ whole genome shotgun (WGS) entry which is preliminary data.</text>
</comment>
<keyword evidence="7 8" id="KW-0472">Membrane</keyword>
<feature type="transmembrane region" description="Helical" evidence="8">
    <location>
        <begin position="194"/>
        <end position="214"/>
    </location>
</feature>
<dbReference type="EMBL" id="ACRF02000003">
    <property type="protein sequence ID" value="EEW92610.2"/>
    <property type="molecule type" value="Genomic_DNA"/>
</dbReference>
<dbReference type="PANTHER" id="PTHR36838:SF1">
    <property type="entry name" value="SLR1864 PROTEIN"/>
    <property type="match status" value="1"/>
</dbReference>
<evidence type="ECO:0000256" key="7">
    <source>
        <dbReference type="ARBA" id="ARBA00023136"/>
    </source>
</evidence>
<dbReference type="Proteomes" id="UP000002939">
    <property type="component" value="Unassembled WGS sequence"/>
</dbReference>
<keyword evidence="3" id="KW-0813">Transport</keyword>
<feature type="transmembrane region" description="Helical" evidence="8">
    <location>
        <begin position="294"/>
        <end position="317"/>
    </location>
</feature>
<evidence type="ECO:0008006" key="11">
    <source>
        <dbReference type="Google" id="ProtNLM"/>
    </source>
</evidence>
<dbReference type="Gene3D" id="1.20.1530.20">
    <property type="match status" value="1"/>
</dbReference>
<dbReference type="InterPro" id="IPR004776">
    <property type="entry name" value="Mem_transp_PIN-like"/>
</dbReference>
<sequence>MLGEIFSSMATIVIMISLGYVLQIKGWFDKNFSTSIASLIIKIALPASIMISVLRFISKEKMIEFVGSLGIPLLSVIIGYFVAWIIVQVFRIPNNRKATVINTIVNANTIFMGLPLNLSLFGEEAMPYFLVYYVVNTLSTFTVGTYLFAYYNQQHVGKGIQWSRIFSPPLIAFLGSMIWVWFGWTLPEFLEDSLIYMGSLVTPLSLMYIGIHLAQVGLRSLTFDRDMSLSIFGRFVLFPAILLTIQVGMMQLFSIELPMKLQETFFLQSTIPTLVIMPLLATEENADIDFATSAVTITTLFYIVILPVWMMLFSIAFQS</sequence>
<dbReference type="GO" id="GO:0005886">
    <property type="term" value="C:plasma membrane"/>
    <property type="evidence" value="ECO:0007669"/>
    <property type="project" value="UniProtKB-SubCell"/>
</dbReference>
<evidence type="ECO:0000256" key="2">
    <source>
        <dbReference type="ARBA" id="ARBA00010145"/>
    </source>
</evidence>
<evidence type="ECO:0000256" key="8">
    <source>
        <dbReference type="SAM" id="Phobius"/>
    </source>
</evidence>
<feature type="transmembrane region" description="Helical" evidence="8">
    <location>
        <begin position="69"/>
        <end position="87"/>
    </location>
</feature>
<evidence type="ECO:0000256" key="5">
    <source>
        <dbReference type="ARBA" id="ARBA00022692"/>
    </source>
</evidence>
<dbReference type="RefSeq" id="WP_020991227.1">
    <property type="nucleotide sequence ID" value="NZ_KI391971.1"/>
</dbReference>
<dbReference type="AlphaFoldDB" id="D0BNC0"/>
<evidence type="ECO:0000256" key="4">
    <source>
        <dbReference type="ARBA" id="ARBA00022475"/>
    </source>
</evidence>
<dbReference type="GO" id="GO:0055085">
    <property type="term" value="P:transmembrane transport"/>
    <property type="evidence" value="ECO:0007669"/>
    <property type="project" value="InterPro"/>
</dbReference>
<feature type="transmembrane region" description="Helical" evidence="8">
    <location>
        <begin position="36"/>
        <end position="57"/>
    </location>
</feature>
<name>D0BNC0_9LACT</name>
<reference evidence="9" key="1">
    <citation type="submission" date="2009-09" db="EMBL/GenBank/DDBJ databases">
        <authorList>
            <consortium name="The Broad Institute Genome Sequencing Platform"/>
            <person name="Ward D."/>
            <person name="Feldgarden M."/>
            <person name="Earl A."/>
            <person name="Young S.K."/>
            <person name="Zeng Q."/>
            <person name="Koehrsen M."/>
            <person name="Alvarado L."/>
            <person name="Berlin A."/>
            <person name="Bochicchio J."/>
            <person name="Borenstein D."/>
            <person name="Chapman S.B."/>
            <person name="Chen Z."/>
            <person name="Engels R."/>
            <person name="Freedman E."/>
            <person name="Gellesch M."/>
            <person name="Goldberg J."/>
            <person name="Griggs A."/>
            <person name="Gujja S."/>
            <person name="Heilman E."/>
            <person name="Heiman D."/>
            <person name="Hepburn T."/>
            <person name="Howarth C."/>
            <person name="Jen D."/>
            <person name="Larson L."/>
            <person name="Lewis B."/>
            <person name="Mehta T."/>
            <person name="Park D."/>
            <person name="Pearson M."/>
            <person name="Roberts A."/>
            <person name="Saif S."/>
            <person name="Shea T."/>
            <person name="Shenoy N."/>
            <person name="Sisk P."/>
            <person name="Stolte C."/>
            <person name="Sykes S."/>
            <person name="Thomson T."/>
            <person name="Walk T."/>
            <person name="White J."/>
            <person name="Yandava C."/>
            <person name="Sibley C.D."/>
            <person name="Field T.R."/>
            <person name="Grinwis M."/>
            <person name="Eshaghurshan C.S."/>
            <person name="Surette M.G."/>
            <person name="Haas B."/>
            <person name="Nusbaum C."/>
            <person name="Birren B."/>
        </authorList>
    </citation>
    <scope>NUCLEOTIDE SEQUENCE [LARGE SCALE GENOMIC DNA]</scope>
    <source>
        <strain evidence="9">ATCC 700633</strain>
    </source>
</reference>
<evidence type="ECO:0000313" key="9">
    <source>
        <dbReference type="EMBL" id="EEW92610.2"/>
    </source>
</evidence>
<feature type="transmembrane region" description="Helical" evidence="8">
    <location>
        <begin position="162"/>
        <end position="182"/>
    </location>
</feature>
<proteinExistence type="inferred from homology"/>
<dbReference type="Pfam" id="PF03547">
    <property type="entry name" value="Mem_trans"/>
    <property type="match status" value="1"/>
</dbReference>
<reference evidence="9" key="2">
    <citation type="submission" date="2011-10" db="EMBL/GenBank/DDBJ databases">
        <title>The Genome Sequence of Granulicatella elegans ATCC 700633.</title>
        <authorList>
            <consortium name="The Broad Institute Genome Sequencing Platform"/>
            <consortium name="The Broad Institute Genome Sequencing Center for Infectious Disease"/>
            <person name="Earl A."/>
            <person name="Ward D."/>
            <person name="Feldgarden M."/>
            <person name="Gevers D."/>
            <person name="Sibley C.D."/>
            <person name="Field T.R."/>
            <person name="Grinwis M."/>
            <person name="Eshaghurshan C.S."/>
            <person name="Surette M.G."/>
            <person name="Young S.K."/>
            <person name="Zeng Q."/>
            <person name="Gargeya S."/>
            <person name="Fitzgerald M."/>
            <person name="Haas B."/>
            <person name="Abouelleil A."/>
            <person name="Alvarado L."/>
            <person name="Arachchi H.M."/>
            <person name="Berlin A."/>
            <person name="Brown A."/>
            <person name="Chapman S.B."/>
            <person name="Chen Z."/>
            <person name="Dunbar C."/>
            <person name="Freedman E."/>
            <person name="Gearin G."/>
            <person name="Goldberg J."/>
            <person name="Griggs A."/>
            <person name="Gujja S."/>
            <person name="Heiman D."/>
            <person name="Howarth C."/>
            <person name="Larson L."/>
            <person name="Lui A."/>
            <person name="MacDonald P.J.P."/>
            <person name="Montmayeur A."/>
            <person name="Murphy C."/>
            <person name="Neiman D."/>
            <person name="Pearson M."/>
            <person name="Priest M."/>
            <person name="Roberts A."/>
            <person name="Saif S."/>
            <person name="Shea T."/>
            <person name="Shenoy N."/>
            <person name="Sisk P."/>
            <person name="Stolte C."/>
            <person name="Sykes S."/>
            <person name="Wortman J."/>
            <person name="Nusbaum C."/>
            <person name="Birren B."/>
        </authorList>
    </citation>
    <scope>NUCLEOTIDE SEQUENCE [LARGE SCALE GENOMIC DNA]</scope>
    <source>
        <strain evidence="9">ATCC 700633</strain>
    </source>
</reference>
<feature type="transmembrane region" description="Helical" evidence="8">
    <location>
        <begin position="235"/>
        <end position="253"/>
    </location>
</feature>
<feature type="transmembrane region" description="Helical" evidence="8">
    <location>
        <begin position="6"/>
        <end position="24"/>
    </location>
</feature>
<keyword evidence="6 8" id="KW-1133">Transmembrane helix</keyword>
<comment type="similarity">
    <text evidence="2">Belongs to the auxin efflux carrier (TC 2.A.69) family.</text>
</comment>
<dbReference type="eggNOG" id="COG0679">
    <property type="taxonomic scope" value="Bacteria"/>
</dbReference>
<evidence type="ECO:0000256" key="1">
    <source>
        <dbReference type="ARBA" id="ARBA00004651"/>
    </source>
</evidence>